<evidence type="ECO:0000313" key="1">
    <source>
        <dbReference type="EMBL" id="GAG78962.1"/>
    </source>
</evidence>
<proteinExistence type="predicted"/>
<gene>
    <name evidence="1" type="ORF">S01H4_27706</name>
</gene>
<feature type="non-terminal residue" evidence="1">
    <location>
        <position position="1"/>
    </location>
</feature>
<dbReference type="EMBL" id="BART01013601">
    <property type="protein sequence ID" value="GAG78962.1"/>
    <property type="molecule type" value="Genomic_DNA"/>
</dbReference>
<comment type="caution">
    <text evidence="1">The sequence shown here is derived from an EMBL/GenBank/DDBJ whole genome shotgun (WGS) entry which is preliminary data.</text>
</comment>
<name>X1BCQ8_9ZZZZ</name>
<accession>X1BCQ8</accession>
<reference evidence="1" key="1">
    <citation type="journal article" date="2014" name="Front. Microbiol.">
        <title>High frequency of phylogenetically diverse reductive dehalogenase-homologous genes in deep subseafloor sedimentary metagenomes.</title>
        <authorList>
            <person name="Kawai M."/>
            <person name="Futagami T."/>
            <person name="Toyoda A."/>
            <person name="Takaki Y."/>
            <person name="Nishi S."/>
            <person name="Hori S."/>
            <person name="Arai W."/>
            <person name="Tsubouchi T."/>
            <person name="Morono Y."/>
            <person name="Uchiyama I."/>
            <person name="Ito T."/>
            <person name="Fujiyama A."/>
            <person name="Inagaki F."/>
            <person name="Takami H."/>
        </authorList>
    </citation>
    <scope>NUCLEOTIDE SEQUENCE</scope>
    <source>
        <strain evidence="1">Expedition CK06-06</strain>
    </source>
</reference>
<dbReference type="AlphaFoldDB" id="X1BCQ8"/>
<protein>
    <submittedName>
        <fullName evidence="1">Uncharacterized protein</fullName>
    </submittedName>
</protein>
<sequence length="205" mass="24034">TYNNGDLLVEWKFMPTSFSFDSQDITIYAFMNDSIGTMLNWAIESNDYFNIYVLGGFTTSSSIGDAGQYNPLGNASPFDLYAGDNSSVLVEVYYRKLEHVHFQYGIWIPDAYIDNFQEYSLDLGIDYCFYGDDYWYKGWKTQIQSFGGSEIVTGNNKWINYTVEHYRYNPTSSKYEAMSQGKMYAYWEGFNSGRDYYQHLQWRKK</sequence>
<organism evidence="1">
    <name type="scientific">marine sediment metagenome</name>
    <dbReference type="NCBI Taxonomy" id="412755"/>
    <lineage>
        <taxon>unclassified sequences</taxon>
        <taxon>metagenomes</taxon>
        <taxon>ecological metagenomes</taxon>
    </lineage>
</organism>